<reference evidence="3" key="1">
    <citation type="submission" date="2015-06" db="EMBL/GenBank/DDBJ databases">
        <title>Recapitulation of the evolution of biosynthetic gene clusters reveals hidden chemical diversity on bacterial genomes.</title>
        <authorList>
            <person name="Cruz-Morales P."/>
            <person name="Martinez-Guerrero C."/>
            <person name="Morales-Escalante M.A."/>
            <person name="Yanez-Guerra L.A."/>
            <person name="Kopp J.F."/>
            <person name="Feldmann J."/>
            <person name="Ramos-Aboites H.E."/>
            <person name="Barona-Gomez F."/>
        </authorList>
    </citation>
    <scope>NUCLEOTIDE SEQUENCE [LARGE SCALE GENOMIC DNA]</scope>
    <source>
        <strain evidence="3">ATCC 31245</strain>
    </source>
</reference>
<protein>
    <recommendedName>
        <fullName evidence="5">PepSY domain-containing protein</fullName>
    </recommendedName>
</protein>
<feature type="compositionally biased region" description="Gly residues" evidence="1">
    <location>
        <begin position="120"/>
        <end position="139"/>
    </location>
</feature>
<dbReference type="AlphaFoldDB" id="A0A0J7ABX3"/>
<feature type="compositionally biased region" description="Gly residues" evidence="1">
    <location>
        <begin position="85"/>
        <end position="94"/>
    </location>
</feature>
<dbReference type="OrthoDB" id="3873873at2"/>
<comment type="caution">
    <text evidence="3">The sequence shown here is derived from an EMBL/GenBank/DDBJ whole genome shotgun (WGS) entry which is preliminary data.</text>
</comment>
<organism evidence="3 4">
    <name type="scientific">Streptomyces roseus</name>
    <dbReference type="NCBI Taxonomy" id="66430"/>
    <lineage>
        <taxon>Bacteria</taxon>
        <taxon>Bacillati</taxon>
        <taxon>Actinomycetota</taxon>
        <taxon>Actinomycetes</taxon>
        <taxon>Kitasatosporales</taxon>
        <taxon>Streptomycetaceae</taxon>
        <taxon>Streptomyces</taxon>
    </lineage>
</organism>
<sequence>MTQSSPQPAEPPAEPGGAKTAAGAGGGAADRRGRLVRLARQGRTRWVALGAVVVIGGAAAAAAVAEHDHDHVRGGFAAKVRAHGPGEGPMGGRPGPMMRKGDGPEVVDGDRAFPDERGAAGRGPAGRGPGGGWAGGSGKGAPAPLPALSAAQAVEKATAAVEGGKLESLRPVAQQGGGSAWLAVILGTDGVRHAVTLAGADGAITGNTAVGSGPAGTR</sequence>
<feature type="compositionally biased region" description="Basic and acidic residues" evidence="1">
    <location>
        <begin position="99"/>
        <end position="119"/>
    </location>
</feature>
<evidence type="ECO:0000256" key="2">
    <source>
        <dbReference type="SAM" id="Phobius"/>
    </source>
</evidence>
<keyword evidence="2" id="KW-1133">Transmembrane helix</keyword>
<keyword evidence="4" id="KW-1185">Reference proteome</keyword>
<accession>A0A0J7ABX3</accession>
<keyword evidence="2" id="KW-0472">Membrane</keyword>
<feature type="region of interest" description="Disordered" evidence="1">
    <location>
        <begin position="81"/>
        <end position="141"/>
    </location>
</feature>
<evidence type="ECO:0000256" key="1">
    <source>
        <dbReference type="SAM" id="MobiDB-lite"/>
    </source>
</evidence>
<evidence type="ECO:0008006" key="5">
    <source>
        <dbReference type="Google" id="ProtNLM"/>
    </source>
</evidence>
<feature type="transmembrane region" description="Helical" evidence="2">
    <location>
        <begin position="46"/>
        <end position="65"/>
    </location>
</feature>
<proteinExistence type="predicted"/>
<dbReference type="EMBL" id="LFML01000123">
    <property type="protein sequence ID" value="KMO94736.1"/>
    <property type="molecule type" value="Genomic_DNA"/>
</dbReference>
<evidence type="ECO:0000313" key="4">
    <source>
        <dbReference type="Proteomes" id="UP000035932"/>
    </source>
</evidence>
<feature type="region of interest" description="Disordered" evidence="1">
    <location>
        <begin position="1"/>
        <end position="31"/>
    </location>
</feature>
<gene>
    <name evidence="3" type="ORF">ACS04_27435</name>
</gene>
<dbReference type="STRING" id="66430.ACS04_27435"/>
<name>A0A0J7ABX3_9ACTN</name>
<dbReference type="Proteomes" id="UP000035932">
    <property type="component" value="Unassembled WGS sequence"/>
</dbReference>
<dbReference type="PATRIC" id="fig|66430.4.peg.1042"/>
<dbReference type="RefSeq" id="WP_048479472.1">
    <property type="nucleotide sequence ID" value="NZ_JBIRUD010000009.1"/>
</dbReference>
<evidence type="ECO:0000313" key="3">
    <source>
        <dbReference type="EMBL" id="KMO94736.1"/>
    </source>
</evidence>
<keyword evidence="2" id="KW-0812">Transmembrane</keyword>